<evidence type="ECO:0000313" key="2">
    <source>
        <dbReference type="Proteomes" id="UP000179807"/>
    </source>
</evidence>
<proteinExistence type="predicted"/>
<keyword evidence="2" id="KW-1185">Reference proteome</keyword>
<dbReference type="AlphaFoldDB" id="A0A1J4J906"/>
<dbReference type="Proteomes" id="UP000179807">
    <property type="component" value="Unassembled WGS sequence"/>
</dbReference>
<organism evidence="1 2">
    <name type="scientific">Tritrichomonas foetus</name>
    <dbReference type="NCBI Taxonomy" id="1144522"/>
    <lineage>
        <taxon>Eukaryota</taxon>
        <taxon>Metamonada</taxon>
        <taxon>Parabasalia</taxon>
        <taxon>Tritrichomonadida</taxon>
        <taxon>Tritrichomonadidae</taxon>
        <taxon>Tritrichomonas</taxon>
    </lineage>
</organism>
<comment type="caution">
    <text evidence="1">The sequence shown here is derived from an EMBL/GenBank/DDBJ whole genome shotgun (WGS) entry which is preliminary data.</text>
</comment>
<evidence type="ECO:0000313" key="1">
    <source>
        <dbReference type="EMBL" id="OHS95169.1"/>
    </source>
</evidence>
<accession>A0A1J4J906</accession>
<dbReference type="RefSeq" id="XP_068348306.1">
    <property type="nucleotide sequence ID" value="XM_068495587.1"/>
</dbReference>
<name>A0A1J4J906_9EUKA</name>
<dbReference type="EMBL" id="MLAK01001260">
    <property type="protein sequence ID" value="OHS95169.1"/>
    <property type="molecule type" value="Genomic_DNA"/>
</dbReference>
<gene>
    <name evidence="1" type="ORF">TRFO_10657</name>
</gene>
<dbReference type="VEuPathDB" id="TrichDB:TRFO_10657"/>
<sequence>MELFDMTFPFDTVSIKIRRLSLSDNIHPKYKYWIKYFTQEYQKNDPLITPPFSDLIKQFNFEKAELNVSYKNIKWIETDSIQKYQLSNDLGMTTTISQSYFEFCKQYNALKVKNDNILNFASPHLIRFIIAYIFQFEQHFANIIQENNEAGFPLSFVKDFLTVNEVMLQMKNETRDDYLIFLLSDFLSFLQDNLHSFMYRSECKTLNELVTGLVNYFISFLEKLSRYDQKYSQIIFICSEMTLKLVKI</sequence>
<reference evidence="1" key="1">
    <citation type="submission" date="2016-10" db="EMBL/GenBank/DDBJ databases">
        <authorList>
            <person name="Benchimol M."/>
            <person name="Almeida L.G."/>
            <person name="Vasconcelos A.T."/>
            <person name="Perreira-Neves A."/>
            <person name="Rosa I.A."/>
            <person name="Tasca T."/>
            <person name="Bogo M.R."/>
            <person name="de Souza W."/>
        </authorList>
    </citation>
    <scope>NUCLEOTIDE SEQUENCE [LARGE SCALE GENOMIC DNA]</scope>
    <source>
        <strain evidence="1">K</strain>
    </source>
</reference>
<protein>
    <submittedName>
        <fullName evidence="1">Uncharacterized protein</fullName>
    </submittedName>
</protein>
<dbReference type="GeneID" id="94830291"/>